<dbReference type="InterPro" id="IPR025757">
    <property type="entry name" value="MIP1_Leuzipper"/>
</dbReference>
<sequence>MKANNGFKSPFSDASSTSSSSSSSSSTSISVNNSGIFFLGKMENTSNASNGDRGNDRRGNMSDHRPRLEQDEAKANDEQNGNERTGMVADYRSQLEQDIKLLQAQLKEETDLHLLLASVIVNSTEPFSDPLIQLPDKAQKLFTDIAELETTVSKLEEEAVTLRFHLTQEKNERCLAEYHLRQSPSCSSSPLTCSHVTPKELVTTPSMENREGTTLDDLLVQADVREWSKDSYLENLRQQPNQLSEEMVRCMRNIFLCLTDSSKFSSSGCMASPASPQGHLSHSSIASFSDSSAVTASKQSSSLEHEVLIPEDIFDPYQVQGKLNWTKYIGTYSNAAEVSWMSVGEKQLEYAAGALKRFRLLVEQLAKVNPACLNTSERLAFWINLYNALIMHAYLAYGVPRSDIKFFSLTQKAAYTVGGHSLSAADIEYIILKMRPPSHRPQIALVLALHKFKLPEEQRKYSIENSEPLVAFALSCGMHSSPAVRVFKPKNVMEDLQTSLKDYIQASVGISNKGKLLVPKLLHCYTRGLVEDSMLPDWICRFLSPEQAAMVRDCSSHHKHRLLSPRSFTVQPFDSTFRYLFLPENGISPSYL</sequence>
<feature type="region of interest" description="Disordered" evidence="2">
    <location>
        <begin position="42"/>
        <end position="83"/>
    </location>
</feature>
<feature type="compositionally biased region" description="Polar residues" evidence="2">
    <location>
        <begin position="43"/>
        <end position="52"/>
    </location>
</feature>
<keyword evidence="1" id="KW-0175">Coiled coil</keyword>
<protein>
    <recommendedName>
        <fullName evidence="7">DUF547 domain-containing protein</fullName>
    </recommendedName>
</protein>
<dbReference type="OrthoDB" id="418495at2759"/>
<gene>
    <name evidence="5" type="ORF">AQUCO_02000613v1</name>
</gene>
<dbReference type="AlphaFoldDB" id="A0A2G5DIM0"/>
<organism evidence="5 6">
    <name type="scientific">Aquilegia coerulea</name>
    <name type="common">Rocky mountain columbine</name>
    <dbReference type="NCBI Taxonomy" id="218851"/>
    <lineage>
        <taxon>Eukaryota</taxon>
        <taxon>Viridiplantae</taxon>
        <taxon>Streptophyta</taxon>
        <taxon>Embryophyta</taxon>
        <taxon>Tracheophyta</taxon>
        <taxon>Spermatophyta</taxon>
        <taxon>Magnoliopsida</taxon>
        <taxon>Ranunculales</taxon>
        <taxon>Ranunculaceae</taxon>
        <taxon>Thalictroideae</taxon>
        <taxon>Aquilegia</taxon>
    </lineage>
</organism>
<evidence type="ECO:0008006" key="7">
    <source>
        <dbReference type="Google" id="ProtNLM"/>
    </source>
</evidence>
<dbReference type="PANTHER" id="PTHR23054:SF61">
    <property type="entry name" value="OS02G0153000 PROTEIN"/>
    <property type="match status" value="1"/>
</dbReference>
<evidence type="ECO:0000256" key="2">
    <source>
        <dbReference type="SAM" id="MobiDB-lite"/>
    </source>
</evidence>
<dbReference type="InParanoid" id="A0A2G5DIM0"/>
<evidence type="ECO:0000259" key="3">
    <source>
        <dbReference type="Pfam" id="PF04784"/>
    </source>
</evidence>
<name>A0A2G5DIM0_AQUCA</name>
<evidence type="ECO:0000313" key="5">
    <source>
        <dbReference type="EMBL" id="PIA43312.1"/>
    </source>
</evidence>
<dbReference type="InterPro" id="IPR006869">
    <property type="entry name" value="DUF547"/>
</dbReference>
<dbReference type="Proteomes" id="UP000230069">
    <property type="component" value="Unassembled WGS sequence"/>
</dbReference>
<keyword evidence="6" id="KW-1185">Reference proteome</keyword>
<feature type="compositionally biased region" description="Low complexity" evidence="2">
    <location>
        <begin position="15"/>
        <end position="29"/>
    </location>
</feature>
<accession>A0A2G5DIM0</accession>
<feature type="region of interest" description="Disordered" evidence="2">
    <location>
        <begin position="1"/>
        <end position="29"/>
    </location>
</feature>
<feature type="domain" description="Ternary complex factor MIP1 leucine-zipper" evidence="4">
    <location>
        <begin position="90"/>
        <end position="169"/>
    </location>
</feature>
<dbReference type="Pfam" id="PF04784">
    <property type="entry name" value="DUF547"/>
    <property type="match status" value="1"/>
</dbReference>
<dbReference type="Pfam" id="PF14389">
    <property type="entry name" value="Lzipper-MIP1"/>
    <property type="match status" value="1"/>
</dbReference>
<evidence type="ECO:0000313" key="6">
    <source>
        <dbReference type="Proteomes" id="UP000230069"/>
    </source>
</evidence>
<proteinExistence type="predicted"/>
<feature type="compositionally biased region" description="Basic and acidic residues" evidence="2">
    <location>
        <begin position="53"/>
        <end position="77"/>
    </location>
</feature>
<dbReference type="PANTHER" id="PTHR23054">
    <property type="entry name" value="TERNARY COMPLEX FACTOR MIP1, LEUCINE-ZIPPER-RELATED"/>
    <property type="match status" value="1"/>
</dbReference>
<evidence type="ECO:0000256" key="1">
    <source>
        <dbReference type="SAM" id="Coils"/>
    </source>
</evidence>
<evidence type="ECO:0000259" key="4">
    <source>
        <dbReference type="Pfam" id="PF14389"/>
    </source>
</evidence>
<feature type="coiled-coil region" evidence="1">
    <location>
        <begin position="138"/>
        <end position="165"/>
    </location>
</feature>
<dbReference type="EMBL" id="KZ305037">
    <property type="protein sequence ID" value="PIA43312.1"/>
    <property type="molecule type" value="Genomic_DNA"/>
</dbReference>
<feature type="domain" description="DUF547" evidence="3">
    <location>
        <begin position="372"/>
        <end position="504"/>
    </location>
</feature>
<reference evidence="5 6" key="1">
    <citation type="submission" date="2017-09" db="EMBL/GenBank/DDBJ databases">
        <title>WGS assembly of Aquilegia coerulea Goldsmith.</title>
        <authorList>
            <person name="Hodges S."/>
            <person name="Kramer E."/>
            <person name="Nordborg M."/>
            <person name="Tomkins J."/>
            <person name="Borevitz J."/>
            <person name="Derieg N."/>
            <person name="Yan J."/>
            <person name="Mihaltcheva S."/>
            <person name="Hayes R.D."/>
            <person name="Rokhsar D."/>
        </authorList>
    </citation>
    <scope>NUCLEOTIDE SEQUENCE [LARGE SCALE GENOMIC DNA]</scope>
    <source>
        <strain evidence="6">cv. Goldsmith</strain>
    </source>
</reference>